<dbReference type="STRING" id="1229662.W3WR84"/>
<dbReference type="EMBL" id="KI912118">
    <property type="protein sequence ID" value="ETS75657.1"/>
    <property type="molecule type" value="Genomic_DNA"/>
</dbReference>
<dbReference type="Proteomes" id="UP000030651">
    <property type="component" value="Unassembled WGS sequence"/>
</dbReference>
<feature type="transmembrane region" description="Helical" evidence="6">
    <location>
        <begin position="197"/>
        <end position="220"/>
    </location>
</feature>
<evidence type="ECO:0000313" key="8">
    <source>
        <dbReference type="Proteomes" id="UP000030651"/>
    </source>
</evidence>
<dbReference type="RefSeq" id="XP_007839373.1">
    <property type="nucleotide sequence ID" value="XM_007841182.1"/>
</dbReference>
<comment type="subcellular location">
    <subcellularLocation>
        <location evidence="1">Membrane</location>
        <topology evidence="1">Single-pass membrane protein</topology>
    </subcellularLocation>
</comment>
<dbReference type="OrthoDB" id="5215637at2759"/>
<evidence type="ECO:0000256" key="5">
    <source>
        <dbReference type="SAM" id="MobiDB-lite"/>
    </source>
</evidence>
<keyword evidence="3 6" id="KW-1133">Transmembrane helix</keyword>
<feature type="compositionally biased region" description="Basic and acidic residues" evidence="5">
    <location>
        <begin position="250"/>
        <end position="264"/>
    </location>
</feature>
<reference evidence="8" key="1">
    <citation type="journal article" date="2015" name="BMC Genomics">
        <title>Genomic and transcriptomic analysis of the endophytic fungus Pestalotiopsis fici reveals its lifestyle and high potential for synthesis of natural products.</title>
        <authorList>
            <person name="Wang X."/>
            <person name="Zhang X."/>
            <person name="Liu L."/>
            <person name="Xiang M."/>
            <person name="Wang W."/>
            <person name="Sun X."/>
            <person name="Che Y."/>
            <person name="Guo L."/>
            <person name="Liu G."/>
            <person name="Guo L."/>
            <person name="Wang C."/>
            <person name="Yin W.B."/>
            <person name="Stadler M."/>
            <person name="Zhang X."/>
            <person name="Liu X."/>
        </authorList>
    </citation>
    <scope>NUCLEOTIDE SEQUENCE [LARGE SCALE GENOMIC DNA]</scope>
    <source>
        <strain evidence="8">W106-1 / CGMCC3.15140</strain>
    </source>
</reference>
<evidence type="ECO:0000256" key="1">
    <source>
        <dbReference type="ARBA" id="ARBA00004167"/>
    </source>
</evidence>
<dbReference type="InterPro" id="IPR051694">
    <property type="entry name" value="Immunoregulatory_rcpt-like"/>
</dbReference>
<gene>
    <name evidence="7" type="ORF">PFICI_12601</name>
</gene>
<organism evidence="7 8">
    <name type="scientific">Pestalotiopsis fici (strain W106-1 / CGMCC3.15140)</name>
    <dbReference type="NCBI Taxonomy" id="1229662"/>
    <lineage>
        <taxon>Eukaryota</taxon>
        <taxon>Fungi</taxon>
        <taxon>Dikarya</taxon>
        <taxon>Ascomycota</taxon>
        <taxon>Pezizomycotina</taxon>
        <taxon>Sordariomycetes</taxon>
        <taxon>Xylariomycetidae</taxon>
        <taxon>Amphisphaeriales</taxon>
        <taxon>Sporocadaceae</taxon>
        <taxon>Pestalotiopsis</taxon>
    </lineage>
</organism>
<evidence type="ECO:0000256" key="4">
    <source>
        <dbReference type="ARBA" id="ARBA00023136"/>
    </source>
</evidence>
<dbReference type="OMA" id="WASPECA"/>
<protein>
    <recommendedName>
        <fullName evidence="9">Mid2 domain-containing protein</fullName>
    </recommendedName>
</protein>
<evidence type="ECO:0008006" key="9">
    <source>
        <dbReference type="Google" id="ProtNLM"/>
    </source>
</evidence>
<dbReference type="eggNOG" id="ENOG502SQDU">
    <property type="taxonomic scope" value="Eukaryota"/>
</dbReference>
<dbReference type="GeneID" id="19277614"/>
<feature type="region of interest" description="Disordered" evidence="5">
    <location>
        <begin position="226"/>
        <end position="296"/>
    </location>
</feature>
<dbReference type="AlphaFoldDB" id="W3WR84"/>
<dbReference type="PANTHER" id="PTHR15549">
    <property type="entry name" value="PAIRED IMMUNOGLOBULIN-LIKE TYPE 2 RECEPTOR"/>
    <property type="match status" value="1"/>
</dbReference>
<dbReference type="InParanoid" id="W3WR84"/>
<evidence type="ECO:0000256" key="3">
    <source>
        <dbReference type="ARBA" id="ARBA00022989"/>
    </source>
</evidence>
<dbReference type="PANTHER" id="PTHR15549:SF33">
    <property type="entry name" value="MEMBRANE PROTEIN WSC4, PUTATIVE (AFU_ORTHOLOGUE AFUA_5G09020)-RELATED"/>
    <property type="match status" value="1"/>
</dbReference>
<sequence length="296" mass="30212">MSSSSSVSSCYYPNGLLAKDDTPCDPDATTGSPCCGAGIGGVCLSNGLCQGGNGNVVRGSCTDSDWGDGCPHYCLGASTGGTDLISCSNVTGTDTSYCCDHTSFCCDTGVSRFTVLPSNPTTSATWNPSSSIYVVVASKSSSTTSTTSTGSTTTTTTGTSQGETTPSSSGSNSSSTAETSGTGAAVASGSTGLSSGAAAGIGVGGGVAVIIIACIAFFLIRSHRKRKRQPQGLAMRDQVDQQNEPPLMTEHYHPKPVEAPDHAPVEAPDNVALYLHELHSDRMPPQELPDNSRMYH</sequence>
<feature type="region of interest" description="Disordered" evidence="5">
    <location>
        <begin position="142"/>
        <end position="191"/>
    </location>
</feature>
<name>W3WR84_PESFW</name>
<keyword evidence="2 6" id="KW-0812">Transmembrane</keyword>
<proteinExistence type="predicted"/>
<evidence type="ECO:0000256" key="6">
    <source>
        <dbReference type="SAM" id="Phobius"/>
    </source>
</evidence>
<keyword evidence="4 6" id="KW-0472">Membrane</keyword>
<evidence type="ECO:0000313" key="7">
    <source>
        <dbReference type="EMBL" id="ETS75657.1"/>
    </source>
</evidence>
<dbReference type="GO" id="GO:0071944">
    <property type="term" value="C:cell periphery"/>
    <property type="evidence" value="ECO:0007669"/>
    <property type="project" value="UniProtKB-ARBA"/>
</dbReference>
<keyword evidence="8" id="KW-1185">Reference proteome</keyword>
<dbReference type="GO" id="GO:0016020">
    <property type="term" value="C:membrane"/>
    <property type="evidence" value="ECO:0007669"/>
    <property type="project" value="UniProtKB-SubCell"/>
</dbReference>
<accession>W3WR84</accession>
<evidence type="ECO:0000256" key="2">
    <source>
        <dbReference type="ARBA" id="ARBA00022692"/>
    </source>
</evidence>
<dbReference type="KEGG" id="pfy:PFICI_12601"/>
<dbReference type="HOGENOM" id="CLU_055859_4_0_1"/>